<dbReference type="GO" id="GO:0005886">
    <property type="term" value="C:plasma membrane"/>
    <property type="evidence" value="ECO:0007669"/>
    <property type="project" value="TreeGrafter"/>
</dbReference>
<dbReference type="GO" id="GO:0005737">
    <property type="term" value="C:cytoplasm"/>
    <property type="evidence" value="ECO:0007669"/>
    <property type="project" value="TreeGrafter"/>
</dbReference>
<keyword evidence="1" id="KW-0596">Phosphopantetheine</keyword>
<dbReference type="GO" id="GO:0004312">
    <property type="term" value="F:fatty acid synthase activity"/>
    <property type="evidence" value="ECO:0007669"/>
    <property type="project" value="TreeGrafter"/>
</dbReference>
<dbReference type="InterPro" id="IPR020841">
    <property type="entry name" value="PKS_Beta-ketoAc_synthase_dom"/>
</dbReference>
<feature type="domain" description="Ketosynthase family 3 (KS3)" evidence="5">
    <location>
        <begin position="118"/>
        <end position="478"/>
    </location>
</feature>
<evidence type="ECO:0000313" key="7">
    <source>
        <dbReference type="Proteomes" id="UP000002968"/>
    </source>
</evidence>
<gene>
    <name evidence="6" type="ORF">SSRG_06290</name>
</gene>
<dbReference type="STRING" id="467200.SSRG_06290"/>
<dbReference type="CDD" id="cd00833">
    <property type="entry name" value="PKS"/>
    <property type="match status" value="1"/>
</dbReference>
<dbReference type="InterPro" id="IPR014031">
    <property type="entry name" value="Ketoacyl_synth_C"/>
</dbReference>
<accession>D9XPH4</accession>
<dbReference type="InterPro" id="IPR050091">
    <property type="entry name" value="PKS_NRPS_Biosynth_Enz"/>
</dbReference>
<evidence type="ECO:0000256" key="4">
    <source>
        <dbReference type="SAM" id="MobiDB-lite"/>
    </source>
</evidence>
<protein>
    <submittedName>
        <fullName evidence="6">Non-ribosomal peptide synthetase/polyketide synthase Ta1</fullName>
    </submittedName>
</protein>
<dbReference type="SUPFAM" id="SSF53901">
    <property type="entry name" value="Thiolase-like"/>
    <property type="match status" value="1"/>
</dbReference>
<keyword evidence="2" id="KW-0597">Phosphoprotein</keyword>
<evidence type="ECO:0000256" key="3">
    <source>
        <dbReference type="RuleBase" id="RU003694"/>
    </source>
</evidence>
<dbReference type="EMBL" id="GG657758">
    <property type="protein sequence ID" value="EFL43486.1"/>
    <property type="molecule type" value="Genomic_DNA"/>
</dbReference>
<proteinExistence type="inferred from homology"/>
<feature type="compositionally biased region" description="Basic residues" evidence="4">
    <location>
        <begin position="19"/>
        <end position="30"/>
    </location>
</feature>
<reference evidence="6" key="1">
    <citation type="submission" date="2009-02" db="EMBL/GenBank/DDBJ databases">
        <title>Annotation of Streptomyces griseoflavus strain Tu4000.</title>
        <authorList>
            <consortium name="The Broad Institute Genome Sequencing Platform"/>
            <consortium name="Broad Institute Microbial Sequencing Center"/>
            <person name="Fischbach M."/>
            <person name="Godfrey P."/>
            <person name="Ward D."/>
            <person name="Young S."/>
            <person name="Zeng Q."/>
            <person name="Koehrsen M."/>
            <person name="Alvarado L."/>
            <person name="Berlin A.M."/>
            <person name="Bochicchio J."/>
            <person name="Borenstein D."/>
            <person name="Chapman S.B."/>
            <person name="Chen Z."/>
            <person name="Engels R."/>
            <person name="Freedman E."/>
            <person name="Gellesch M."/>
            <person name="Goldberg J."/>
            <person name="Griggs A."/>
            <person name="Gujja S."/>
            <person name="Heilman E.R."/>
            <person name="Heiman D.I."/>
            <person name="Hepburn T.A."/>
            <person name="Howarth C."/>
            <person name="Jen D."/>
            <person name="Larson L."/>
            <person name="Lewis B."/>
            <person name="Mehta T."/>
            <person name="Park D."/>
            <person name="Pearson M."/>
            <person name="Richards J."/>
            <person name="Roberts A."/>
            <person name="Saif S."/>
            <person name="Shea T.D."/>
            <person name="Shenoy N."/>
            <person name="Sisk P."/>
            <person name="Stolte C."/>
            <person name="Sykes S.N."/>
            <person name="Thomson T."/>
            <person name="Walk T."/>
            <person name="White J."/>
            <person name="Yandava C."/>
            <person name="Straight P."/>
            <person name="Clardy J."/>
            <person name="Hung D."/>
            <person name="Kolter R."/>
            <person name="Mekalanos J."/>
            <person name="Walker S."/>
            <person name="Walsh C.T."/>
            <person name="Wieland-Brown L.C."/>
            <person name="Haas B."/>
            <person name="Nusbaum C."/>
            <person name="Birren B."/>
        </authorList>
    </citation>
    <scope>NUCLEOTIDE SEQUENCE [LARGE SCALE GENOMIC DNA]</scope>
    <source>
        <strain evidence="6">Tu4000</strain>
    </source>
</reference>
<dbReference type="eggNOG" id="COG3321">
    <property type="taxonomic scope" value="Bacteria"/>
</dbReference>
<comment type="similarity">
    <text evidence="3">Belongs to the thiolase-like superfamily. Beta-ketoacyl-ACP synthases family.</text>
</comment>
<dbReference type="GO" id="GO:0006633">
    <property type="term" value="P:fatty acid biosynthetic process"/>
    <property type="evidence" value="ECO:0007669"/>
    <property type="project" value="TreeGrafter"/>
</dbReference>
<name>D9XPH4_9ACTN</name>
<sequence length="478" mass="51060">MTGSSAGSDRCSAPSSASRPRRSTPRRRCRPTASTPSSSPGSTGNSPASFRACPRRCCTSSTPWMPWRVTSCGRTGSSVWTGREPEKPRRATAAPRPAPSLTERPAPAAAPPAPRPTEDAVAVIGMSGRFPMARNLREFWENLATGRDCVTEIPEDRWPLEGFYHPDRDEAVAAGLSYGKWGGFLDGFDEFDPLFFAISPQEAMSMDPQERLFLQESWNALEDAGYTRRRLADAHRRKVGVFAGVSKTGFDLYGPELWKRNEKLHPLTSFASVANRVSYLLDLTGPSLPVDTLCSSSLSAVHEAMQHLLRGECDLAVAGGVNLYLHPSNYTLMSGKRMLSDDGKCRSFGAGGSGFVPGEGVAVVLLKRLCDAERDNDNIRAVLRGSSVNHGGRTNGYTVPSPVAQAEVVREALARAGVSAGEVSFVEAHGTGTELGDPIEIDGLTQAFAPDAASGQHCAIGSLRATSVTSRPPPASPG</sequence>
<dbReference type="Proteomes" id="UP000002968">
    <property type="component" value="Unassembled WGS sequence"/>
</dbReference>
<dbReference type="Pfam" id="PF02801">
    <property type="entry name" value="Ketoacyl-synt_C"/>
    <property type="match status" value="1"/>
</dbReference>
<keyword evidence="7" id="KW-1185">Reference proteome</keyword>
<organism evidence="6 7">
    <name type="scientific">Streptomyces griseoflavus Tu4000</name>
    <dbReference type="NCBI Taxonomy" id="467200"/>
    <lineage>
        <taxon>Bacteria</taxon>
        <taxon>Bacillati</taxon>
        <taxon>Actinomycetota</taxon>
        <taxon>Actinomycetes</taxon>
        <taxon>Kitasatosporales</taxon>
        <taxon>Streptomycetaceae</taxon>
        <taxon>Streptomyces</taxon>
    </lineage>
</organism>
<evidence type="ECO:0000313" key="6">
    <source>
        <dbReference type="EMBL" id="EFL43486.1"/>
    </source>
</evidence>
<dbReference type="AlphaFoldDB" id="D9XPH4"/>
<evidence type="ECO:0000256" key="1">
    <source>
        <dbReference type="ARBA" id="ARBA00022450"/>
    </source>
</evidence>
<evidence type="ECO:0000259" key="5">
    <source>
        <dbReference type="PROSITE" id="PS52004"/>
    </source>
</evidence>
<dbReference type="Pfam" id="PF00109">
    <property type="entry name" value="ketoacyl-synt"/>
    <property type="match status" value="1"/>
</dbReference>
<dbReference type="SMART" id="SM00825">
    <property type="entry name" value="PKS_KS"/>
    <property type="match status" value="1"/>
</dbReference>
<evidence type="ECO:0000256" key="2">
    <source>
        <dbReference type="ARBA" id="ARBA00022553"/>
    </source>
</evidence>
<feature type="compositionally biased region" description="Low complexity" evidence="4">
    <location>
        <begin position="31"/>
        <end position="49"/>
    </location>
</feature>
<dbReference type="PROSITE" id="PS52004">
    <property type="entry name" value="KS3_2"/>
    <property type="match status" value="1"/>
</dbReference>
<dbReference type="PANTHER" id="PTHR43775:SF37">
    <property type="entry name" value="SI:DKEY-61P9.11"/>
    <property type="match status" value="1"/>
</dbReference>
<feature type="region of interest" description="Disordered" evidence="4">
    <location>
        <begin position="1"/>
        <end position="52"/>
    </location>
</feature>
<dbReference type="GO" id="GO:0071770">
    <property type="term" value="P:DIM/DIP cell wall layer assembly"/>
    <property type="evidence" value="ECO:0007669"/>
    <property type="project" value="TreeGrafter"/>
</dbReference>
<keyword evidence="3" id="KW-0808">Transferase</keyword>
<dbReference type="InterPro" id="IPR014030">
    <property type="entry name" value="Ketoacyl_synth_N"/>
</dbReference>
<dbReference type="Gene3D" id="3.40.47.10">
    <property type="match status" value="1"/>
</dbReference>
<dbReference type="PANTHER" id="PTHR43775">
    <property type="entry name" value="FATTY ACID SYNTHASE"/>
    <property type="match status" value="1"/>
</dbReference>
<dbReference type="InterPro" id="IPR016039">
    <property type="entry name" value="Thiolase-like"/>
</dbReference>
<dbReference type="HOGENOM" id="CLU_000022_16_2_11"/>
<feature type="region of interest" description="Disordered" evidence="4">
    <location>
        <begin position="73"/>
        <end position="116"/>
    </location>
</feature>